<dbReference type="GO" id="GO:0009252">
    <property type="term" value="P:peptidoglycan biosynthetic process"/>
    <property type="evidence" value="ECO:0007669"/>
    <property type="project" value="TreeGrafter"/>
</dbReference>
<dbReference type="EMBL" id="JACHGJ010000012">
    <property type="protein sequence ID" value="MBB6482438.1"/>
    <property type="molecule type" value="Genomic_DNA"/>
</dbReference>
<dbReference type="EC" id="5.1.1.1" evidence="5"/>
<name>A0A841RIU2_9SPIO</name>
<dbReference type="InterPro" id="IPR000821">
    <property type="entry name" value="Ala_racemase"/>
</dbReference>
<comment type="cofactor">
    <cofactor evidence="2 5 6">
        <name>pyridoxal 5'-phosphate</name>
        <dbReference type="ChEBI" id="CHEBI:597326"/>
    </cofactor>
</comment>
<evidence type="ECO:0000313" key="10">
    <source>
        <dbReference type="Proteomes" id="UP000587760"/>
    </source>
</evidence>
<evidence type="ECO:0000313" key="9">
    <source>
        <dbReference type="EMBL" id="MBB6482438.1"/>
    </source>
</evidence>
<feature type="domain" description="Alanine racemase C-terminal" evidence="8">
    <location>
        <begin position="249"/>
        <end position="376"/>
    </location>
</feature>
<evidence type="ECO:0000256" key="7">
    <source>
        <dbReference type="PIRSR" id="PIRSR600821-52"/>
    </source>
</evidence>
<reference evidence="9 10" key="1">
    <citation type="submission" date="2020-08" db="EMBL/GenBank/DDBJ databases">
        <title>Genomic Encyclopedia of Type Strains, Phase IV (KMG-IV): sequencing the most valuable type-strain genomes for metagenomic binning, comparative biology and taxonomic classification.</title>
        <authorList>
            <person name="Goeker M."/>
        </authorList>
    </citation>
    <scope>NUCLEOTIDE SEQUENCE [LARGE SCALE GENOMIC DNA]</scope>
    <source>
        <strain evidence="9 10">DSM 2461</strain>
    </source>
</reference>
<dbReference type="FunFam" id="3.20.20.10:FF:000002">
    <property type="entry name" value="Alanine racemase"/>
    <property type="match status" value="1"/>
</dbReference>
<dbReference type="Gene3D" id="3.20.20.10">
    <property type="entry name" value="Alanine racemase"/>
    <property type="match status" value="1"/>
</dbReference>
<comment type="pathway">
    <text evidence="5">Amino-acid biosynthesis; D-alanine biosynthesis; D-alanine from L-alanine: step 1/1.</text>
</comment>
<dbReference type="UniPathway" id="UPA00042">
    <property type="reaction ID" value="UER00497"/>
</dbReference>
<keyword evidence="10" id="KW-1185">Reference proteome</keyword>
<evidence type="ECO:0000259" key="8">
    <source>
        <dbReference type="SMART" id="SM01005"/>
    </source>
</evidence>
<dbReference type="Pfam" id="PF01168">
    <property type="entry name" value="Ala_racemase_N"/>
    <property type="match status" value="1"/>
</dbReference>
<comment type="caution">
    <text evidence="9">The sequence shown here is derived from an EMBL/GenBank/DDBJ whole genome shotgun (WGS) entry which is preliminary data.</text>
</comment>
<sequence>MNENRRATRARIYLKNIDHNLDCIRKLIGPERKICTAVKADAYGHGAVEVSKRALEWGVDFLAVATVSEAIILREAGIEAPIILFSIAMDREIEQIVSYNLTPFVADPVYTNRIHEEAVRQKKTINVHLKIDTGMGRIGVQPDEAVDLAGTIVRSAGMRLEGVCTHFPVSDSPEREDIDFTREQIRIFNQAVESIRKRGIDPGIVHAANSGAIIAHPDAHFDMVRPGICLYGYYPDQRMDKSPADFKPVMELISRPAFIKKVKRGTSISYGRTWKAPADTWIASLPAGYADGYNRLLSSKAEVSIGGKRFPVAGRVCMDQFMIDLGPETDITVNVEVILFGPGQGSPDAAEIGGMTGTIPYEVTCAINKRVPRDYV</sequence>
<evidence type="ECO:0000256" key="6">
    <source>
        <dbReference type="PIRSR" id="PIRSR600821-50"/>
    </source>
</evidence>
<feature type="binding site" evidence="5 7">
    <location>
        <position position="318"/>
    </location>
    <ligand>
        <name>substrate</name>
    </ligand>
</feature>
<dbReference type="PANTHER" id="PTHR30511:SF0">
    <property type="entry name" value="ALANINE RACEMASE, CATABOLIC-RELATED"/>
    <property type="match status" value="1"/>
</dbReference>
<evidence type="ECO:0000256" key="1">
    <source>
        <dbReference type="ARBA" id="ARBA00000316"/>
    </source>
</evidence>
<dbReference type="AlphaFoldDB" id="A0A841RIU2"/>
<dbReference type="InterPro" id="IPR020622">
    <property type="entry name" value="Ala_racemase_pyridoxalP-BS"/>
</dbReference>
<accession>A0A841RIU2</accession>
<dbReference type="InterPro" id="IPR001608">
    <property type="entry name" value="Ala_racemase_N"/>
</dbReference>
<evidence type="ECO:0000256" key="4">
    <source>
        <dbReference type="ARBA" id="ARBA00023235"/>
    </source>
</evidence>
<feature type="active site" description="Proton acceptor; specific for L-alanine" evidence="5">
    <location>
        <position position="270"/>
    </location>
</feature>
<dbReference type="GO" id="GO:0005829">
    <property type="term" value="C:cytosol"/>
    <property type="evidence" value="ECO:0007669"/>
    <property type="project" value="TreeGrafter"/>
</dbReference>
<dbReference type="InterPro" id="IPR011079">
    <property type="entry name" value="Ala_racemase_C"/>
</dbReference>
<comment type="similarity">
    <text evidence="5">Belongs to the alanine racemase family.</text>
</comment>
<evidence type="ECO:0000256" key="3">
    <source>
        <dbReference type="ARBA" id="ARBA00022898"/>
    </source>
</evidence>
<dbReference type="PROSITE" id="PS00395">
    <property type="entry name" value="ALANINE_RACEMASE"/>
    <property type="match status" value="1"/>
</dbReference>
<keyword evidence="4 5" id="KW-0413">Isomerase</keyword>
<proteinExistence type="inferred from homology"/>
<dbReference type="GO" id="GO:0030632">
    <property type="term" value="P:D-alanine biosynthetic process"/>
    <property type="evidence" value="ECO:0007669"/>
    <property type="project" value="UniProtKB-UniRule"/>
</dbReference>
<dbReference type="NCBIfam" id="TIGR00492">
    <property type="entry name" value="alr"/>
    <property type="match status" value="1"/>
</dbReference>
<dbReference type="InterPro" id="IPR029066">
    <property type="entry name" value="PLP-binding_barrel"/>
</dbReference>
<dbReference type="InterPro" id="IPR009006">
    <property type="entry name" value="Ala_racemase/Decarboxylase_C"/>
</dbReference>
<evidence type="ECO:0000256" key="5">
    <source>
        <dbReference type="HAMAP-Rule" id="MF_01201"/>
    </source>
</evidence>
<feature type="active site" description="Proton acceptor; specific for D-alanine" evidence="5">
    <location>
        <position position="39"/>
    </location>
</feature>
<dbReference type="CDD" id="cd00430">
    <property type="entry name" value="PLPDE_III_AR"/>
    <property type="match status" value="1"/>
</dbReference>
<dbReference type="Gene3D" id="2.40.37.10">
    <property type="entry name" value="Lyase, Ornithine Decarboxylase, Chain A, domain 1"/>
    <property type="match status" value="1"/>
</dbReference>
<feature type="modified residue" description="N6-(pyridoxal phosphate)lysine" evidence="5 6">
    <location>
        <position position="39"/>
    </location>
</feature>
<gene>
    <name evidence="9" type="ORF">HNR50_004137</name>
</gene>
<dbReference type="SUPFAM" id="SSF50621">
    <property type="entry name" value="Alanine racemase C-terminal domain-like"/>
    <property type="match status" value="1"/>
</dbReference>
<dbReference type="Pfam" id="PF00842">
    <property type="entry name" value="Ala_racemase_C"/>
    <property type="match status" value="1"/>
</dbReference>
<dbReference type="PRINTS" id="PR00992">
    <property type="entry name" value="ALARACEMASE"/>
</dbReference>
<keyword evidence="3 5" id="KW-0663">Pyridoxal phosphate</keyword>
<comment type="function">
    <text evidence="5">Catalyzes the interconversion of L-alanine and D-alanine. May also act on other amino acids.</text>
</comment>
<evidence type="ECO:0000256" key="2">
    <source>
        <dbReference type="ARBA" id="ARBA00001933"/>
    </source>
</evidence>
<dbReference type="GO" id="GO:0008784">
    <property type="term" value="F:alanine racemase activity"/>
    <property type="evidence" value="ECO:0007669"/>
    <property type="project" value="UniProtKB-UniRule"/>
</dbReference>
<dbReference type="RefSeq" id="WP_184748676.1">
    <property type="nucleotide sequence ID" value="NZ_JACHGJ010000012.1"/>
</dbReference>
<dbReference type="SUPFAM" id="SSF51419">
    <property type="entry name" value="PLP-binding barrel"/>
    <property type="match status" value="1"/>
</dbReference>
<dbReference type="GO" id="GO:0030170">
    <property type="term" value="F:pyridoxal phosphate binding"/>
    <property type="evidence" value="ECO:0007669"/>
    <property type="project" value="UniProtKB-UniRule"/>
</dbReference>
<organism evidence="9 10">
    <name type="scientific">Spirochaeta isovalerica</name>
    <dbReference type="NCBI Taxonomy" id="150"/>
    <lineage>
        <taxon>Bacteria</taxon>
        <taxon>Pseudomonadati</taxon>
        <taxon>Spirochaetota</taxon>
        <taxon>Spirochaetia</taxon>
        <taxon>Spirochaetales</taxon>
        <taxon>Spirochaetaceae</taxon>
        <taxon>Spirochaeta</taxon>
    </lineage>
</organism>
<protein>
    <recommendedName>
        <fullName evidence="5">Alanine racemase</fullName>
        <ecNumber evidence="5">5.1.1.1</ecNumber>
    </recommendedName>
</protein>
<dbReference type="SMART" id="SM01005">
    <property type="entry name" value="Ala_racemase_C"/>
    <property type="match status" value="1"/>
</dbReference>
<dbReference type="Proteomes" id="UP000587760">
    <property type="component" value="Unassembled WGS sequence"/>
</dbReference>
<dbReference type="PANTHER" id="PTHR30511">
    <property type="entry name" value="ALANINE RACEMASE"/>
    <property type="match status" value="1"/>
</dbReference>
<feature type="binding site" evidence="5 7">
    <location>
        <position position="137"/>
    </location>
    <ligand>
        <name>substrate</name>
    </ligand>
</feature>
<dbReference type="HAMAP" id="MF_01201">
    <property type="entry name" value="Ala_racemase"/>
    <property type="match status" value="1"/>
</dbReference>
<comment type="catalytic activity">
    <reaction evidence="1 5">
        <text>L-alanine = D-alanine</text>
        <dbReference type="Rhea" id="RHEA:20249"/>
        <dbReference type="ChEBI" id="CHEBI:57416"/>
        <dbReference type="ChEBI" id="CHEBI:57972"/>
        <dbReference type="EC" id="5.1.1.1"/>
    </reaction>
</comment>